<organism evidence="1 2">
    <name type="scientific">Favolaschia claudopus</name>
    <dbReference type="NCBI Taxonomy" id="2862362"/>
    <lineage>
        <taxon>Eukaryota</taxon>
        <taxon>Fungi</taxon>
        <taxon>Dikarya</taxon>
        <taxon>Basidiomycota</taxon>
        <taxon>Agaricomycotina</taxon>
        <taxon>Agaricomycetes</taxon>
        <taxon>Agaricomycetidae</taxon>
        <taxon>Agaricales</taxon>
        <taxon>Marasmiineae</taxon>
        <taxon>Mycenaceae</taxon>
        <taxon>Favolaschia</taxon>
    </lineage>
</organism>
<dbReference type="Proteomes" id="UP001362999">
    <property type="component" value="Unassembled WGS sequence"/>
</dbReference>
<comment type="caution">
    <text evidence="1">The sequence shown here is derived from an EMBL/GenBank/DDBJ whole genome shotgun (WGS) entry which is preliminary data.</text>
</comment>
<name>A0AAW0B7S9_9AGAR</name>
<evidence type="ECO:0000313" key="1">
    <source>
        <dbReference type="EMBL" id="KAK7022133.1"/>
    </source>
</evidence>
<reference evidence="1 2" key="1">
    <citation type="journal article" date="2024" name="J Genomics">
        <title>Draft genome sequencing and assembly of Favolaschia claudopus CIRM-BRFM 2984 isolated from oak limbs.</title>
        <authorList>
            <person name="Navarro D."/>
            <person name="Drula E."/>
            <person name="Chaduli D."/>
            <person name="Cazenave R."/>
            <person name="Ahrendt S."/>
            <person name="Wang J."/>
            <person name="Lipzen A."/>
            <person name="Daum C."/>
            <person name="Barry K."/>
            <person name="Grigoriev I.V."/>
            <person name="Favel A."/>
            <person name="Rosso M.N."/>
            <person name="Martin F."/>
        </authorList>
    </citation>
    <scope>NUCLEOTIDE SEQUENCE [LARGE SCALE GENOMIC DNA]</scope>
    <source>
        <strain evidence="1 2">CIRM-BRFM 2984</strain>
    </source>
</reference>
<protein>
    <submittedName>
        <fullName evidence="1">Uncharacterized protein</fullName>
    </submittedName>
</protein>
<keyword evidence="2" id="KW-1185">Reference proteome</keyword>
<sequence>MPECRQATARQRLIFSCVQQQMPGYSPACSGWTRYIRCLDTTNSLDDTHLLWNIRHLTDFRLRRQENMLSKYNTNPNPLSPSCRRRELSIQDETRRLHAAGEHSNKHRLHFSIYSFKDATYTLHRGENQRAWVPCAGNGPDRRLLARNEGTKTRFCCLCAPRQGLSTFFEMNKCVMYTATRIPLICARSRSPSYISLVNITAPAPIERLAFRIFSNTHLIHEFLAL</sequence>
<accession>A0AAW0B7S9</accession>
<dbReference type="EMBL" id="JAWWNJ010000037">
    <property type="protein sequence ID" value="KAK7022133.1"/>
    <property type="molecule type" value="Genomic_DNA"/>
</dbReference>
<proteinExistence type="predicted"/>
<dbReference type="AlphaFoldDB" id="A0AAW0B7S9"/>
<evidence type="ECO:0000313" key="2">
    <source>
        <dbReference type="Proteomes" id="UP001362999"/>
    </source>
</evidence>
<gene>
    <name evidence="1" type="ORF">R3P38DRAFT_1109733</name>
</gene>